<evidence type="ECO:0000313" key="1">
    <source>
        <dbReference type="EMBL" id="GAH08236.1"/>
    </source>
</evidence>
<organism evidence="1">
    <name type="scientific">marine sediment metagenome</name>
    <dbReference type="NCBI Taxonomy" id="412755"/>
    <lineage>
        <taxon>unclassified sequences</taxon>
        <taxon>metagenomes</taxon>
        <taxon>ecological metagenomes</taxon>
    </lineage>
</organism>
<dbReference type="AlphaFoldDB" id="X1CIR3"/>
<proteinExistence type="predicted"/>
<name>X1CIR3_9ZZZZ</name>
<dbReference type="EMBL" id="BART01037507">
    <property type="protein sequence ID" value="GAH08236.1"/>
    <property type="molecule type" value="Genomic_DNA"/>
</dbReference>
<feature type="non-terminal residue" evidence="1">
    <location>
        <position position="1"/>
    </location>
</feature>
<sequence length="69" mass="7577">KIVVEELNKKHLGDIPAKEVIFLCAIGRLVKNKKPFSFNVLVLSPSSAGKDHLVGSVLKLFPEEIILPV</sequence>
<comment type="caution">
    <text evidence="1">The sequence shown here is derived from an EMBL/GenBank/DDBJ whole genome shotgun (WGS) entry which is preliminary data.</text>
</comment>
<protein>
    <submittedName>
        <fullName evidence="1">Uncharacterized protein</fullName>
    </submittedName>
</protein>
<accession>X1CIR3</accession>
<gene>
    <name evidence="1" type="ORF">S01H4_62717</name>
</gene>
<reference evidence="1" key="1">
    <citation type="journal article" date="2014" name="Front. Microbiol.">
        <title>High frequency of phylogenetically diverse reductive dehalogenase-homologous genes in deep subseafloor sedimentary metagenomes.</title>
        <authorList>
            <person name="Kawai M."/>
            <person name="Futagami T."/>
            <person name="Toyoda A."/>
            <person name="Takaki Y."/>
            <person name="Nishi S."/>
            <person name="Hori S."/>
            <person name="Arai W."/>
            <person name="Tsubouchi T."/>
            <person name="Morono Y."/>
            <person name="Uchiyama I."/>
            <person name="Ito T."/>
            <person name="Fujiyama A."/>
            <person name="Inagaki F."/>
            <person name="Takami H."/>
        </authorList>
    </citation>
    <scope>NUCLEOTIDE SEQUENCE</scope>
    <source>
        <strain evidence="1">Expedition CK06-06</strain>
    </source>
</reference>